<organism evidence="1 2">
    <name type="scientific">Hallella multisaccharivorax DSM 17128</name>
    <dbReference type="NCBI Taxonomy" id="688246"/>
    <lineage>
        <taxon>Bacteria</taxon>
        <taxon>Pseudomonadati</taxon>
        <taxon>Bacteroidota</taxon>
        <taxon>Bacteroidia</taxon>
        <taxon>Bacteroidales</taxon>
        <taxon>Prevotellaceae</taxon>
        <taxon>Hallella</taxon>
    </lineage>
</organism>
<dbReference type="RefSeq" id="WP_007575447.1">
    <property type="nucleotide sequence ID" value="NZ_BPTS01000002.1"/>
</dbReference>
<keyword evidence="2" id="KW-1185">Reference proteome</keyword>
<dbReference type="EMBL" id="GL945017">
    <property type="protein sequence ID" value="EGN57700.1"/>
    <property type="molecule type" value="Genomic_DNA"/>
</dbReference>
<proteinExistence type="predicted"/>
<evidence type="ECO:0000313" key="1">
    <source>
        <dbReference type="EMBL" id="EGN57700.1"/>
    </source>
</evidence>
<reference evidence="2" key="1">
    <citation type="journal article" date="2011" name="Stand. Genomic Sci.">
        <title>Non-contiguous finished genome sequence of the opportunistic oral pathogen Prevotella multisaccharivorax type strain (PPPA20).</title>
        <authorList>
            <person name="Pati A."/>
            <person name="Gronow S."/>
            <person name="Lu M."/>
            <person name="Lapidus A."/>
            <person name="Nolan M."/>
            <person name="Lucas S."/>
            <person name="Hammon N."/>
            <person name="Deshpande S."/>
            <person name="Cheng J.F."/>
            <person name="Tapia R."/>
            <person name="Han C."/>
            <person name="Goodwin L."/>
            <person name="Pitluck S."/>
            <person name="Liolios K."/>
            <person name="Pagani I."/>
            <person name="Mavromatis K."/>
            <person name="Mikhailova N."/>
            <person name="Huntemann M."/>
            <person name="Chen A."/>
            <person name="Palaniappan K."/>
            <person name="Land M."/>
            <person name="Hauser L."/>
            <person name="Detter J.C."/>
            <person name="Brambilla E.M."/>
            <person name="Rohde M."/>
            <person name="Goker M."/>
            <person name="Woyke T."/>
            <person name="Bristow J."/>
            <person name="Eisen J.A."/>
            <person name="Markowitz V."/>
            <person name="Hugenholtz P."/>
            <person name="Kyrpides N.C."/>
            <person name="Klenk H.P."/>
            <person name="Ivanova N."/>
        </authorList>
    </citation>
    <scope>NUCLEOTIDE SEQUENCE [LARGE SCALE GENOMIC DNA]</scope>
    <source>
        <strain evidence="2">DSM 17128</strain>
    </source>
</reference>
<protein>
    <recommendedName>
        <fullName evidence="3">S23 ribosomal protein</fullName>
    </recommendedName>
</protein>
<dbReference type="HOGENOM" id="CLU_088230_0_0_10"/>
<dbReference type="eggNOG" id="COG0551">
    <property type="taxonomic scope" value="Bacteria"/>
</dbReference>
<dbReference type="SUPFAM" id="SSF158446">
    <property type="entry name" value="IVS-encoded protein-like"/>
    <property type="match status" value="1"/>
</dbReference>
<dbReference type="InterPro" id="IPR036583">
    <property type="entry name" value="23S_rRNA_IVS_sf"/>
</dbReference>
<gene>
    <name evidence="1" type="ORF">Premu_2316</name>
</gene>
<name>F8N991_9BACT</name>
<evidence type="ECO:0008006" key="3">
    <source>
        <dbReference type="Google" id="ProtNLM"/>
    </source>
</evidence>
<dbReference type="OrthoDB" id="9796189at2"/>
<dbReference type="Gene3D" id="1.20.1440.60">
    <property type="entry name" value="23S rRNA-intervening sequence"/>
    <property type="match status" value="1"/>
</dbReference>
<dbReference type="NCBIfam" id="TIGR04258">
    <property type="entry name" value="4helix_suffix"/>
    <property type="match status" value="1"/>
</dbReference>
<dbReference type="STRING" id="688246.Premu_2316"/>
<accession>F8N991</accession>
<sequence>MTSSSFLNQDGDYHTLHAFKKAECIYDITYYFAHRYLDRGDRTVDQMVQAARSGKQNLAEGYIDGVTSKEMAIKLTNVNRASLHELLLDYEDYLRVRGLEQWPFDDARCRQTRAFCKRHLDSKVYREAIRVRSDETIANIAITLIHQEDVLLRGLIEWMKAQFLKNGGIREEMYRARMQARKGNG</sequence>
<evidence type="ECO:0000313" key="2">
    <source>
        <dbReference type="Proteomes" id="UP000002772"/>
    </source>
</evidence>
<dbReference type="InterPro" id="IPR026354">
    <property type="entry name" value="4helix_suffix_dom"/>
</dbReference>
<dbReference type="AlphaFoldDB" id="F8N991"/>
<dbReference type="Proteomes" id="UP000002772">
    <property type="component" value="Unassembled WGS sequence"/>
</dbReference>